<dbReference type="AlphaFoldDB" id="A0A0C3NHB9"/>
<dbReference type="InterPro" id="IPR003961">
    <property type="entry name" value="FN3_dom"/>
</dbReference>
<dbReference type="PROSITE" id="PS50853">
    <property type="entry name" value="FN3"/>
    <property type="match status" value="1"/>
</dbReference>
<dbReference type="RefSeq" id="WP_041503585.1">
    <property type="nucleotide sequence ID" value="NZ_JPIT01000031.1"/>
</dbReference>
<keyword evidence="3" id="KW-0788">Thiol protease</keyword>
<keyword evidence="3" id="KW-0378">Hydrolase</keyword>
<protein>
    <recommendedName>
        <fullName evidence="4">Fibronectin type-III domain-containing protein</fullName>
    </recommendedName>
</protein>
<comment type="similarity">
    <text evidence="1">Belongs to the peptidase C25 family.</text>
</comment>
<dbReference type="InterPro" id="IPR013783">
    <property type="entry name" value="Ig-like_fold"/>
</dbReference>
<dbReference type="CDD" id="cd00063">
    <property type="entry name" value="FN3"/>
    <property type="match status" value="1"/>
</dbReference>
<reference evidence="5 7" key="2">
    <citation type="submission" date="2014-07" db="EMBL/GenBank/DDBJ databases">
        <title>Porphyromonadaceae bacterium OUH 334697 = ATCC BAA-2682 = DSM 28341 draft genome.</title>
        <authorList>
            <person name="Sydenham T.V."/>
            <person name="Hasman H."/>
            <person name="Justesen U.S."/>
        </authorList>
    </citation>
    <scope>NUCLEOTIDE SEQUENCE [LARGE SCALE GENOMIC DNA]</scope>
    <source>
        <strain evidence="5 7">OUH 334697</strain>
    </source>
</reference>
<evidence type="ECO:0000313" key="6">
    <source>
        <dbReference type="EMBL" id="KIO45532.1"/>
    </source>
</evidence>
<evidence type="ECO:0000313" key="8">
    <source>
        <dbReference type="Proteomes" id="UP000031980"/>
    </source>
</evidence>
<reference evidence="6 8" key="1">
    <citation type="submission" date="2014-07" db="EMBL/GenBank/DDBJ databases">
        <title>Porphyromonadaceae bacterium OUH 308042 = ATCC BAA-2681 = DSM 28342 draft genome.</title>
        <authorList>
            <person name="Sydenham T.V."/>
            <person name="Hasman H."/>
            <person name="Justensen U.S."/>
        </authorList>
    </citation>
    <scope>NUCLEOTIDE SEQUENCE [LARGE SCALE GENOMIC DNA]</scope>
    <source>
        <strain evidence="6 8">OUH 308042</strain>
    </source>
</reference>
<evidence type="ECO:0000256" key="1">
    <source>
        <dbReference type="ARBA" id="ARBA00006067"/>
    </source>
</evidence>
<dbReference type="GO" id="GO:0008234">
    <property type="term" value="F:cysteine-type peptidase activity"/>
    <property type="evidence" value="ECO:0007669"/>
    <property type="project" value="UniProtKB-KW"/>
</dbReference>
<evidence type="ECO:0000256" key="3">
    <source>
        <dbReference type="ARBA" id="ARBA00022807"/>
    </source>
</evidence>
<accession>A0A0C3NHB9</accession>
<feature type="domain" description="Fibronectin type-III" evidence="4">
    <location>
        <begin position="3"/>
        <end position="100"/>
    </location>
</feature>
<dbReference type="Proteomes" id="UP000031937">
    <property type="component" value="Unassembled WGS sequence"/>
</dbReference>
<proteinExistence type="inferred from homology"/>
<keyword evidence="2" id="KW-0645">Protease</keyword>
<dbReference type="SUPFAM" id="SSF49265">
    <property type="entry name" value="Fibronectin type III"/>
    <property type="match status" value="1"/>
</dbReference>
<sequence length="122" mass="13491">MVAILLIVLSAPLFASKVTIYIKKPLSDGGSKVLGYIIEKKNLGAEEWVRLVKDILPLPGNNPMYTVILDPGIYDFRVMAVTKVGTSAPSEPGRARVPYNNSESEVRLVCNRLSADQWKINF</sequence>
<keyword evidence="8" id="KW-1185">Reference proteome</keyword>
<dbReference type="EMBL" id="JPIU01000037">
    <property type="protein sequence ID" value="KIO45532.1"/>
    <property type="molecule type" value="Genomic_DNA"/>
</dbReference>
<gene>
    <name evidence="6" type="ORF">BA92_03390</name>
    <name evidence="5" type="ORF">IE90_09355</name>
</gene>
<dbReference type="EMBL" id="JPIT01000031">
    <property type="protein sequence ID" value="KIO43352.1"/>
    <property type="molecule type" value="Genomic_DNA"/>
</dbReference>
<evidence type="ECO:0000313" key="5">
    <source>
        <dbReference type="EMBL" id="KIO43352.1"/>
    </source>
</evidence>
<organism evidence="6 8">
    <name type="scientific">Sanguibacteroides justesenii</name>
    <dbReference type="NCBI Taxonomy" id="1547597"/>
    <lineage>
        <taxon>Bacteria</taxon>
        <taxon>Pseudomonadati</taxon>
        <taxon>Bacteroidota</taxon>
        <taxon>Bacteroidia</taxon>
        <taxon>Bacteroidales</taxon>
        <taxon>Porphyromonadaceae</taxon>
        <taxon>Sanguibacteroides</taxon>
    </lineage>
</organism>
<dbReference type="Gene3D" id="2.60.40.10">
    <property type="entry name" value="Immunoglobulins"/>
    <property type="match status" value="1"/>
</dbReference>
<name>A0A0C3NHB9_9PORP</name>
<dbReference type="GO" id="GO:0006508">
    <property type="term" value="P:proteolysis"/>
    <property type="evidence" value="ECO:0007669"/>
    <property type="project" value="UniProtKB-KW"/>
</dbReference>
<dbReference type="InterPro" id="IPR036116">
    <property type="entry name" value="FN3_sf"/>
</dbReference>
<dbReference type="Proteomes" id="UP000031980">
    <property type="component" value="Unassembled WGS sequence"/>
</dbReference>
<evidence type="ECO:0000259" key="4">
    <source>
        <dbReference type="PROSITE" id="PS50853"/>
    </source>
</evidence>
<evidence type="ECO:0000313" key="7">
    <source>
        <dbReference type="Proteomes" id="UP000031937"/>
    </source>
</evidence>
<evidence type="ECO:0000256" key="2">
    <source>
        <dbReference type="ARBA" id="ARBA00022670"/>
    </source>
</evidence>
<comment type="caution">
    <text evidence="6">The sequence shown here is derived from an EMBL/GenBank/DDBJ whole genome shotgun (WGS) entry which is preliminary data.</text>
</comment>